<dbReference type="InterPro" id="IPR029063">
    <property type="entry name" value="SAM-dependent_MTases_sf"/>
</dbReference>
<dbReference type="SUPFAM" id="SSF53335">
    <property type="entry name" value="S-adenosyl-L-methionine-dependent methyltransferases"/>
    <property type="match status" value="1"/>
</dbReference>
<gene>
    <name evidence="6" type="ORF">TWF730_009080</name>
</gene>
<reference evidence="6 7" key="1">
    <citation type="submission" date="2019-10" db="EMBL/GenBank/DDBJ databases">
        <authorList>
            <person name="Palmer J.M."/>
        </authorList>
    </citation>
    <scope>NUCLEOTIDE SEQUENCE [LARGE SCALE GENOMIC DNA]</scope>
    <source>
        <strain evidence="6 7">TWF730</strain>
    </source>
</reference>
<evidence type="ECO:0000256" key="3">
    <source>
        <dbReference type="ARBA" id="ARBA00022691"/>
    </source>
</evidence>
<keyword evidence="7" id="KW-1185">Reference proteome</keyword>
<sequence length="280" mass="32682">MDPRLEAAIERGFDPQAVYDPDLTEVKEPMKTILEKYSNIPENEVLSHINRLRNRAFSIYPYVCVGSFAFAETKIHLLPCYNEILERIKSGQKFLDLGCGFGQEIRKLVYDGIPSGNTFGVDLHLKFVDLGYELFRDRSSLRTEFIAADILEDASDLVSKLTGQIDIIYAALILHHFTWEQQITVAKRIVSLLCPKPGSMIVGRNVAYRDSNQMDEIAKIQNIKPFHHDQASWERLWQQVQEDSESEWKFETWEQPDDWFESRPLWKDTSYYLCFSFRRL</sequence>
<dbReference type="AlphaFoldDB" id="A0AAV9UYH8"/>
<dbReference type="EMBL" id="JAVHNS010000006">
    <property type="protein sequence ID" value="KAK6352249.1"/>
    <property type="molecule type" value="Genomic_DNA"/>
</dbReference>
<dbReference type="PANTHER" id="PTHR35897:SF1">
    <property type="entry name" value="METHYLTRANSFERASE AUSD"/>
    <property type="match status" value="1"/>
</dbReference>
<name>A0AAV9UYH8_9PEZI</name>
<evidence type="ECO:0000313" key="6">
    <source>
        <dbReference type="EMBL" id="KAK6352249.1"/>
    </source>
</evidence>
<accession>A0AAV9UYH8</accession>
<evidence type="ECO:0000256" key="1">
    <source>
        <dbReference type="ARBA" id="ARBA00005179"/>
    </source>
</evidence>
<dbReference type="PANTHER" id="PTHR35897">
    <property type="entry name" value="METHYLTRANSFERASE AUSD"/>
    <property type="match status" value="1"/>
</dbReference>
<comment type="caution">
    <text evidence="6">The sequence shown here is derived from an EMBL/GenBank/DDBJ whole genome shotgun (WGS) entry which is preliminary data.</text>
</comment>
<proteinExistence type="inferred from homology"/>
<dbReference type="InterPro" id="IPR041698">
    <property type="entry name" value="Methyltransf_25"/>
</dbReference>
<dbReference type="Proteomes" id="UP001373714">
    <property type="component" value="Unassembled WGS sequence"/>
</dbReference>
<evidence type="ECO:0000259" key="5">
    <source>
        <dbReference type="Pfam" id="PF13649"/>
    </source>
</evidence>
<keyword evidence="3" id="KW-0949">S-adenosyl-L-methionine</keyword>
<comment type="similarity">
    <text evidence="4">Belongs to the class I-like SAM-binding methyltransferase superfamily.</text>
</comment>
<keyword evidence="2" id="KW-0808">Transferase</keyword>
<dbReference type="InterPro" id="IPR051654">
    <property type="entry name" value="Meroterpenoid_MTases"/>
</dbReference>
<dbReference type="GO" id="GO:0016740">
    <property type="term" value="F:transferase activity"/>
    <property type="evidence" value="ECO:0007669"/>
    <property type="project" value="UniProtKB-KW"/>
</dbReference>
<organism evidence="6 7">
    <name type="scientific">Orbilia blumenaviensis</name>
    <dbReference type="NCBI Taxonomy" id="1796055"/>
    <lineage>
        <taxon>Eukaryota</taxon>
        <taxon>Fungi</taxon>
        <taxon>Dikarya</taxon>
        <taxon>Ascomycota</taxon>
        <taxon>Pezizomycotina</taxon>
        <taxon>Orbiliomycetes</taxon>
        <taxon>Orbiliales</taxon>
        <taxon>Orbiliaceae</taxon>
        <taxon>Orbilia</taxon>
    </lineage>
</organism>
<evidence type="ECO:0000313" key="7">
    <source>
        <dbReference type="Proteomes" id="UP001373714"/>
    </source>
</evidence>
<evidence type="ECO:0000256" key="2">
    <source>
        <dbReference type="ARBA" id="ARBA00022679"/>
    </source>
</evidence>
<dbReference type="Gene3D" id="3.40.50.150">
    <property type="entry name" value="Vaccinia Virus protein VP39"/>
    <property type="match status" value="1"/>
</dbReference>
<dbReference type="Pfam" id="PF13649">
    <property type="entry name" value="Methyltransf_25"/>
    <property type="match status" value="1"/>
</dbReference>
<comment type="pathway">
    <text evidence="1">Secondary metabolite biosynthesis.</text>
</comment>
<evidence type="ECO:0000256" key="4">
    <source>
        <dbReference type="ARBA" id="ARBA00038314"/>
    </source>
</evidence>
<feature type="domain" description="Methyltransferase" evidence="5">
    <location>
        <begin position="95"/>
        <end position="195"/>
    </location>
</feature>
<protein>
    <recommendedName>
        <fullName evidence="5">Methyltransferase domain-containing protein</fullName>
    </recommendedName>
</protein>